<comment type="caution">
    <text evidence="3">The sequence shown here is derived from an EMBL/GenBank/DDBJ whole genome shotgun (WGS) entry which is preliminary data.</text>
</comment>
<feature type="transmembrane region" description="Helical" evidence="1">
    <location>
        <begin position="53"/>
        <end position="72"/>
    </location>
</feature>
<reference evidence="3 4" key="1">
    <citation type="submission" date="2020-02" db="EMBL/GenBank/DDBJ databases">
        <title>Draft genome sequence of Haematococcus lacustris strain NIES-144.</title>
        <authorList>
            <person name="Morimoto D."/>
            <person name="Nakagawa S."/>
            <person name="Yoshida T."/>
            <person name="Sawayama S."/>
        </authorList>
    </citation>
    <scope>NUCLEOTIDE SEQUENCE [LARGE SCALE GENOMIC DNA]</scope>
    <source>
        <strain evidence="3 4">NIES-144</strain>
    </source>
</reference>
<dbReference type="AlphaFoldDB" id="A0A699ZE09"/>
<keyword evidence="4" id="KW-1185">Reference proteome</keyword>
<evidence type="ECO:0000313" key="4">
    <source>
        <dbReference type="Proteomes" id="UP000485058"/>
    </source>
</evidence>
<dbReference type="InterPro" id="IPR057352">
    <property type="entry name" value="TPR_TmcB/C"/>
</dbReference>
<name>A0A699ZE09_HAELA</name>
<evidence type="ECO:0000256" key="1">
    <source>
        <dbReference type="SAM" id="Phobius"/>
    </source>
</evidence>
<feature type="transmembrane region" description="Helical" evidence="1">
    <location>
        <begin position="20"/>
        <end position="41"/>
    </location>
</feature>
<sequence>MAFLLKSLMTCASVFVNGMTWLSVVYLICSFFLVYLYLTWLPYLHAAINHVRIAAMTSILYASLLLIIMSYAPGVDQNNPKEVADFNGILTNLLWAGLVPVTLAGAAMSYIHTRFWAVTVVNKFREAPSDAKLHRVYPFTDPRQVEIASRCCRQWLDEDTLDEEAGRLAERIILAGKKLMPHQPYMTIWYSSFLIDVQGSYQSGYTELQLAKKATNPTYLERFCMFIREQEHTQRASAVTSGENGSVDLVSYVEFQRNLRLAVRMHMDALLAMRNFWETLLHANITFDKLSRAVARIETCVRASERMYRTVLSRHSSSVKVLQLYVKFLQGVRNDPWSAARWAAEAEKLQKMEEEANERAVFGGDDTELGGMSRNDDTKGIIIMGANCLIRMINDAACELVGYQYKSELMGKNVFVTKVSGIGEDSVFMGVFQPIHIPPNTAVLWVLGYKQEDLTGKPITEMVQQPEELERLSAKTDHTNLQALVCGVSDVSFKHLYTDELLTVDAEVKIGGISETALWVITLKRAAPATSKLMVTDSRGRILHVTQALSDCLGTTPAKLQLSRKSHALDTLLPAPFTRLHHQELPGKEPMNVVAFQDSSFEQARDDDPLNDASAASALMDMANRSFSTPGLSWRVGVAPIMDPDKLAALGPIGMAMIARKTVPAIMTVEPHLDGGHMEGASVMLPAEMHLMVELWRADLLSGVLELDTQGNVVQLGVKEQPIYSPHLLLGYPASMLQGAAISALLPTVGKAHLETLFTEGSMGKALGKPGVGRPGKGGMAKGGFHRRRAVGPLHHVKLLHGTDGAELELQVQAVVKQDVGAGCALYLIVHLEQPRWG</sequence>
<accession>A0A699ZE09</accession>
<evidence type="ECO:0000313" key="3">
    <source>
        <dbReference type="EMBL" id="GFH17198.1"/>
    </source>
</evidence>
<proteinExistence type="predicted"/>
<dbReference type="PANTHER" id="PTHR31600:SF2">
    <property type="entry name" value="GAMETE ENRICHED GENE 10 PROTEIN-RELATED"/>
    <property type="match status" value="1"/>
</dbReference>
<feature type="domain" description="TmcB/TmcC TPR repeats" evidence="2">
    <location>
        <begin position="241"/>
        <end position="354"/>
    </location>
</feature>
<evidence type="ECO:0000259" key="2">
    <source>
        <dbReference type="Pfam" id="PF25474"/>
    </source>
</evidence>
<organism evidence="3 4">
    <name type="scientific">Haematococcus lacustris</name>
    <name type="common">Green alga</name>
    <name type="synonym">Haematococcus pluvialis</name>
    <dbReference type="NCBI Taxonomy" id="44745"/>
    <lineage>
        <taxon>Eukaryota</taxon>
        <taxon>Viridiplantae</taxon>
        <taxon>Chlorophyta</taxon>
        <taxon>core chlorophytes</taxon>
        <taxon>Chlorophyceae</taxon>
        <taxon>CS clade</taxon>
        <taxon>Chlamydomonadales</taxon>
        <taxon>Haematococcaceae</taxon>
        <taxon>Haematococcus</taxon>
    </lineage>
</organism>
<dbReference type="PANTHER" id="PTHR31600">
    <property type="entry name" value="TINY MACROCYSTS PROTEIN B-RELATED"/>
    <property type="match status" value="1"/>
</dbReference>
<gene>
    <name evidence="3" type="ORF">HaLaN_13777</name>
</gene>
<keyword evidence="1" id="KW-0812">Transmembrane</keyword>
<protein>
    <recommendedName>
        <fullName evidence="2">TmcB/TmcC TPR repeats domain-containing protein</fullName>
    </recommendedName>
</protein>
<dbReference type="Proteomes" id="UP000485058">
    <property type="component" value="Unassembled WGS sequence"/>
</dbReference>
<feature type="transmembrane region" description="Helical" evidence="1">
    <location>
        <begin position="92"/>
        <end position="111"/>
    </location>
</feature>
<keyword evidence="1" id="KW-1133">Transmembrane helix</keyword>
<dbReference type="InterPro" id="IPR052994">
    <property type="entry name" value="Tiny_macrocysts_regulators"/>
</dbReference>
<keyword evidence="1" id="KW-0472">Membrane</keyword>
<dbReference type="EMBL" id="BLLF01001111">
    <property type="protein sequence ID" value="GFH17198.1"/>
    <property type="molecule type" value="Genomic_DNA"/>
</dbReference>
<dbReference type="Pfam" id="PF25474">
    <property type="entry name" value="TPR_TmcB"/>
    <property type="match status" value="1"/>
</dbReference>